<proteinExistence type="predicted"/>
<reference evidence="2" key="1">
    <citation type="submission" date="2016-03" db="EMBL/GenBank/DDBJ databases">
        <authorList>
            <person name="Guldener U."/>
        </authorList>
    </citation>
    <scope>NUCLEOTIDE SEQUENCE [LARGE SCALE GENOMIC DNA]</scope>
</reference>
<organism evidence="1 2">
    <name type="scientific">Rhynchosporium secalis</name>
    <name type="common">Barley scald fungus</name>
    <dbReference type="NCBI Taxonomy" id="38038"/>
    <lineage>
        <taxon>Eukaryota</taxon>
        <taxon>Fungi</taxon>
        <taxon>Dikarya</taxon>
        <taxon>Ascomycota</taxon>
        <taxon>Pezizomycotina</taxon>
        <taxon>Leotiomycetes</taxon>
        <taxon>Helotiales</taxon>
        <taxon>Ploettnerulaceae</taxon>
        <taxon>Rhynchosporium</taxon>
    </lineage>
</organism>
<protein>
    <submittedName>
        <fullName evidence="1">Uncharacterized protein</fullName>
    </submittedName>
</protein>
<accession>A0A1E1M4W4</accession>
<dbReference type="Proteomes" id="UP000177625">
    <property type="component" value="Unassembled WGS sequence"/>
</dbReference>
<dbReference type="EMBL" id="FJVC01000161">
    <property type="protein sequence ID" value="CZT44140.1"/>
    <property type="molecule type" value="Genomic_DNA"/>
</dbReference>
<evidence type="ECO:0000313" key="1">
    <source>
        <dbReference type="EMBL" id="CZT44140.1"/>
    </source>
</evidence>
<dbReference type="AlphaFoldDB" id="A0A1E1M4W4"/>
<name>A0A1E1M4W4_RHYSE</name>
<sequence>MSPVVRFFIVVRSLTTNNPSRQALCISTLQVSGNTAALSRVAQIDPHPESWVGVPEESFGACTTFRSKTRAIESKDLRDPHTDEVIKFSYDYEIPLQAMSCNGFLTSESSCADPYQLIAGMTDSSNQHHPLIPIVSRVQRHAGGGPRVSSEQVCLHTISYGSNSSLLQRH</sequence>
<gene>
    <name evidence="1" type="ORF">RSE6_04270</name>
</gene>
<evidence type="ECO:0000313" key="2">
    <source>
        <dbReference type="Proteomes" id="UP000177625"/>
    </source>
</evidence>
<keyword evidence="2" id="KW-1185">Reference proteome</keyword>